<evidence type="ECO:0000313" key="3">
    <source>
        <dbReference type="EMBL" id="KFD68412.1"/>
    </source>
</evidence>
<evidence type="ECO:0000313" key="2">
    <source>
        <dbReference type="EMBL" id="KFD54935.1"/>
    </source>
</evidence>
<reference evidence="3 4" key="1">
    <citation type="journal article" date="2014" name="Nat. Genet.">
        <title>Genome and transcriptome of the porcine whipworm Trichuris suis.</title>
        <authorList>
            <person name="Jex A.R."/>
            <person name="Nejsum P."/>
            <person name="Schwarz E.M."/>
            <person name="Hu L."/>
            <person name="Young N.D."/>
            <person name="Hall R.S."/>
            <person name="Korhonen P.K."/>
            <person name="Liao S."/>
            <person name="Thamsborg S."/>
            <person name="Xia J."/>
            <person name="Xu P."/>
            <person name="Wang S."/>
            <person name="Scheerlinck J.P."/>
            <person name="Hofmann A."/>
            <person name="Sternberg P.W."/>
            <person name="Wang J."/>
            <person name="Gasser R.B."/>
        </authorList>
    </citation>
    <scope>NUCLEOTIDE SEQUENCE [LARGE SCALE GENOMIC DNA]</scope>
    <source>
        <strain evidence="3">DCEP-RM93F</strain>
        <strain evidence="2">DCEP-RM93M</strain>
    </source>
</reference>
<keyword evidence="1" id="KW-0472">Membrane</keyword>
<organism evidence="3">
    <name type="scientific">Trichuris suis</name>
    <name type="common">pig whipworm</name>
    <dbReference type="NCBI Taxonomy" id="68888"/>
    <lineage>
        <taxon>Eukaryota</taxon>
        <taxon>Metazoa</taxon>
        <taxon>Ecdysozoa</taxon>
        <taxon>Nematoda</taxon>
        <taxon>Enoplea</taxon>
        <taxon>Dorylaimia</taxon>
        <taxon>Trichinellida</taxon>
        <taxon>Trichuridae</taxon>
        <taxon>Trichuris</taxon>
    </lineage>
</organism>
<sequence length="96" mass="11112">MIDKAVRQLSALFKICDSPPRRRIDTVQYCKDMLLSTANRHRRRKRRKHVCPADGEKFALLRYEPQLLLFPTFCLLPIGGVSYSLAYTRSLGKLTT</sequence>
<keyword evidence="4" id="KW-1185">Reference proteome</keyword>
<evidence type="ECO:0000256" key="1">
    <source>
        <dbReference type="SAM" id="Phobius"/>
    </source>
</evidence>
<keyword evidence="1" id="KW-1133">Transmembrane helix</keyword>
<dbReference type="EMBL" id="KL363203">
    <property type="protein sequence ID" value="KFD54935.1"/>
    <property type="molecule type" value="Genomic_DNA"/>
</dbReference>
<evidence type="ECO:0000313" key="4">
    <source>
        <dbReference type="Proteomes" id="UP000030764"/>
    </source>
</evidence>
<dbReference type="EMBL" id="KL367505">
    <property type="protein sequence ID" value="KFD68412.1"/>
    <property type="molecule type" value="Genomic_DNA"/>
</dbReference>
<keyword evidence="1" id="KW-0812">Transmembrane</keyword>
<gene>
    <name evidence="2" type="ORF">M513_04117</name>
    <name evidence="3" type="ORF">M514_04117</name>
</gene>
<feature type="transmembrane region" description="Helical" evidence="1">
    <location>
        <begin position="67"/>
        <end position="86"/>
    </location>
</feature>
<name>A0A085NG16_9BILA</name>
<protein>
    <submittedName>
        <fullName evidence="3">Uncharacterized protein</fullName>
    </submittedName>
</protein>
<proteinExistence type="predicted"/>
<accession>A0A085NG16</accession>
<dbReference type="AlphaFoldDB" id="A0A085NG16"/>
<dbReference type="Proteomes" id="UP000030764">
    <property type="component" value="Unassembled WGS sequence"/>
</dbReference>
<dbReference type="Proteomes" id="UP000030758">
    <property type="component" value="Unassembled WGS sequence"/>
</dbReference>